<dbReference type="EMBL" id="QJKF01000003">
    <property type="protein sequence ID" value="PXX66285.1"/>
    <property type="molecule type" value="Genomic_DNA"/>
</dbReference>
<dbReference type="Pfam" id="PF11716">
    <property type="entry name" value="MDMPI_N"/>
    <property type="match status" value="1"/>
</dbReference>
<proteinExistence type="predicted"/>
<accession>A0A318K927</accession>
<name>A0A318K927_9NOCA</name>
<organism evidence="2 3">
    <name type="scientific">Nocardia tenerifensis</name>
    <dbReference type="NCBI Taxonomy" id="228006"/>
    <lineage>
        <taxon>Bacteria</taxon>
        <taxon>Bacillati</taxon>
        <taxon>Actinomycetota</taxon>
        <taxon>Actinomycetes</taxon>
        <taxon>Mycobacteriales</taxon>
        <taxon>Nocardiaceae</taxon>
        <taxon>Nocardia</taxon>
    </lineage>
</organism>
<evidence type="ECO:0000313" key="2">
    <source>
        <dbReference type="EMBL" id="PXX66285.1"/>
    </source>
</evidence>
<evidence type="ECO:0000259" key="1">
    <source>
        <dbReference type="Pfam" id="PF11716"/>
    </source>
</evidence>
<dbReference type="InterPro" id="IPR017517">
    <property type="entry name" value="Maleyloyr_isom"/>
</dbReference>
<dbReference type="OrthoDB" id="5185819at2"/>
<evidence type="ECO:0000313" key="3">
    <source>
        <dbReference type="Proteomes" id="UP000247569"/>
    </source>
</evidence>
<dbReference type="InterPro" id="IPR017520">
    <property type="entry name" value="CHP03086"/>
</dbReference>
<dbReference type="Proteomes" id="UP000247569">
    <property type="component" value="Unassembled WGS sequence"/>
</dbReference>
<dbReference type="NCBIfam" id="TIGR03086">
    <property type="entry name" value="TIGR03086 family metal-binding protein"/>
    <property type="match status" value="1"/>
</dbReference>
<dbReference type="Gene3D" id="1.20.120.450">
    <property type="entry name" value="dinb family like domain"/>
    <property type="match status" value="1"/>
</dbReference>
<gene>
    <name evidence="2" type="ORF">DFR70_10331</name>
</gene>
<protein>
    <submittedName>
        <fullName evidence="2">Uncharacterized protein (TIGR03086 family)</fullName>
    </submittedName>
</protein>
<dbReference type="SUPFAM" id="SSF109854">
    <property type="entry name" value="DinB/YfiT-like putative metalloenzymes"/>
    <property type="match status" value="1"/>
</dbReference>
<dbReference type="InterPro" id="IPR034660">
    <property type="entry name" value="DinB/YfiT-like"/>
</dbReference>
<reference evidence="2 3" key="1">
    <citation type="submission" date="2018-05" db="EMBL/GenBank/DDBJ databases">
        <title>Genomic Encyclopedia of Type Strains, Phase IV (KMG-IV): sequencing the most valuable type-strain genomes for metagenomic binning, comparative biology and taxonomic classification.</title>
        <authorList>
            <person name="Goeker M."/>
        </authorList>
    </citation>
    <scope>NUCLEOTIDE SEQUENCE [LARGE SCALE GENOMIC DNA]</scope>
    <source>
        <strain evidence="2 3">DSM 44704</strain>
    </source>
</reference>
<dbReference type="RefSeq" id="WP_040732331.1">
    <property type="nucleotide sequence ID" value="NZ_QJKF01000003.1"/>
</dbReference>
<dbReference type="NCBIfam" id="TIGR03083">
    <property type="entry name" value="maleylpyruvate isomerase family mycothiol-dependent enzyme"/>
    <property type="match status" value="1"/>
</dbReference>
<feature type="domain" description="Mycothiol-dependent maleylpyruvate isomerase metal-binding" evidence="1">
    <location>
        <begin position="9"/>
        <end position="120"/>
    </location>
</feature>
<dbReference type="GO" id="GO:0046872">
    <property type="term" value="F:metal ion binding"/>
    <property type="evidence" value="ECO:0007669"/>
    <property type="project" value="InterPro"/>
</dbReference>
<dbReference type="InterPro" id="IPR024344">
    <property type="entry name" value="MDMPI_metal-binding"/>
</dbReference>
<sequence>MTGSVEDLERAFGAVGDLLGGLTKEQWGAATPCSAWDVRDVVNHLVAVNSTFAASIEGGTLHEQGADLVGDDPLGAYRRSAAALLEVLGRAQVRERLEEGPLAEQVQLRLADLVTHGWDLTQATGVPVELPAEFAERSLDFIQRQLAVRPRGTQFAEAQPVDDDAPAVDRLAAFAGRTITRG</sequence>
<dbReference type="AlphaFoldDB" id="A0A318K927"/>
<comment type="caution">
    <text evidence="2">The sequence shown here is derived from an EMBL/GenBank/DDBJ whole genome shotgun (WGS) entry which is preliminary data.</text>
</comment>
<keyword evidence="3" id="KW-1185">Reference proteome</keyword>